<sequence>MSTDPRVLFGLRLAEVRKIKGLSQERLALESGLARSYLGGVERGQRNIALLNIYRLAEALGVHPTLLLEPPSASSAGEP</sequence>
<dbReference type="CDD" id="cd00093">
    <property type="entry name" value="HTH_XRE"/>
    <property type="match status" value="1"/>
</dbReference>
<evidence type="ECO:0000256" key="1">
    <source>
        <dbReference type="ARBA" id="ARBA00023015"/>
    </source>
</evidence>
<dbReference type="PROSITE" id="PS50943">
    <property type="entry name" value="HTH_CROC1"/>
    <property type="match status" value="1"/>
</dbReference>
<dbReference type="AlphaFoldDB" id="A0AAJ6KJ78"/>
<dbReference type="EMBL" id="CP127225">
    <property type="protein sequence ID" value="WIX08191.1"/>
    <property type="molecule type" value="Genomic_DNA"/>
</dbReference>
<keyword evidence="3" id="KW-0804">Transcription</keyword>
<dbReference type="InterPro" id="IPR010982">
    <property type="entry name" value="Lambda_DNA-bd_dom_sf"/>
</dbReference>
<dbReference type="InterPro" id="IPR050807">
    <property type="entry name" value="TransReg_Diox_bact_type"/>
</dbReference>
<dbReference type="Proteomes" id="UP001228059">
    <property type="component" value="Chromosome"/>
</dbReference>
<dbReference type="RefSeq" id="WP_082329469.1">
    <property type="nucleotide sequence ID" value="NZ_CP127225.1"/>
</dbReference>
<evidence type="ECO:0000313" key="5">
    <source>
        <dbReference type="EMBL" id="WIX08191.1"/>
    </source>
</evidence>
<dbReference type="InterPro" id="IPR001387">
    <property type="entry name" value="Cro/C1-type_HTH"/>
</dbReference>
<keyword evidence="2" id="KW-0238">DNA-binding</keyword>
<dbReference type="GO" id="GO:0005829">
    <property type="term" value="C:cytosol"/>
    <property type="evidence" value="ECO:0007669"/>
    <property type="project" value="TreeGrafter"/>
</dbReference>
<dbReference type="SMART" id="SM00530">
    <property type="entry name" value="HTH_XRE"/>
    <property type="match status" value="1"/>
</dbReference>
<dbReference type="GO" id="GO:0003677">
    <property type="term" value="F:DNA binding"/>
    <property type="evidence" value="ECO:0007669"/>
    <property type="project" value="UniProtKB-KW"/>
</dbReference>
<dbReference type="SUPFAM" id="SSF47413">
    <property type="entry name" value="lambda repressor-like DNA-binding domains"/>
    <property type="match status" value="1"/>
</dbReference>
<keyword evidence="1" id="KW-0805">Transcription regulation</keyword>
<evidence type="ECO:0000256" key="2">
    <source>
        <dbReference type="ARBA" id="ARBA00023125"/>
    </source>
</evidence>
<reference evidence="5 6" key="1">
    <citation type="submission" date="2023-05" db="EMBL/GenBank/DDBJ databases">
        <title>Complete Genome Resource of Xanthomonas oryzae pv. leersiae Strain YNJC Isolated From Plateau Japonica Rice in Southwest China.</title>
        <authorList>
            <person name="Aa X."/>
            <person name="Mei L."/>
            <person name="Liu P."/>
            <person name="Yang Y."/>
            <person name="Tang C."/>
            <person name="Zhang F."/>
            <person name="Dong C."/>
            <person name="Wang B."/>
            <person name="Chen X."/>
            <person name="Dai L."/>
        </authorList>
    </citation>
    <scope>NUCLEOTIDE SEQUENCE [LARGE SCALE GENOMIC DNA]</scope>
    <source>
        <strain evidence="5 6">YNJC</strain>
    </source>
</reference>
<gene>
    <name evidence="5" type="ORF">QN060_09620</name>
</gene>
<dbReference type="Gene3D" id="1.10.260.40">
    <property type="entry name" value="lambda repressor-like DNA-binding domains"/>
    <property type="match status" value="1"/>
</dbReference>
<organism evidence="5 6">
    <name type="scientific">Xanthomonas oryzae pv. leersiae</name>
    <dbReference type="NCBI Taxonomy" id="3112258"/>
    <lineage>
        <taxon>Bacteria</taxon>
        <taxon>Pseudomonadati</taxon>
        <taxon>Pseudomonadota</taxon>
        <taxon>Gammaproteobacteria</taxon>
        <taxon>Lysobacterales</taxon>
        <taxon>Lysobacteraceae</taxon>
        <taxon>Xanthomonas</taxon>
    </lineage>
</organism>
<dbReference type="Pfam" id="PF01381">
    <property type="entry name" value="HTH_3"/>
    <property type="match status" value="1"/>
</dbReference>
<proteinExistence type="predicted"/>
<evidence type="ECO:0000256" key="3">
    <source>
        <dbReference type="ARBA" id="ARBA00023163"/>
    </source>
</evidence>
<name>A0AAJ6KJ78_9XANT</name>
<dbReference type="PANTHER" id="PTHR46797">
    <property type="entry name" value="HTH-TYPE TRANSCRIPTIONAL REGULATOR"/>
    <property type="match status" value="1"/>
</dbReference>
<evidence type="ECO:0000259" key="4">
    <source>
        <dbReference type="PROSITE" id="PS50943"/>
    </source>
</evidence>
<dbReference type="PANTHER" id="PTHR46797:SF23">
    <property type="entry name" value="HTH-TYPE TRANSCRIPTIONAL REGULATOR SUTR"/>
    <property type="match status" value="1"/>
</dbReference>
<protein>
    <submittedName>
        <fullName evidence="5">Helix-turn-helix transcriptional regulator</fullName>
    </submittedName>
</protein>
<evidence type="ECO:0000313" key="6">
    <source>
        <dbReference type="Proteomes" id="UP001228059"/>
    </source>
</evidence>
<accession>A0AAJ6KJ78</accession>
<dbReference type="GO" id="GO:0003700">
    <property type="term" value="F:DNA-binding transcription factor activity"/>
    <property type="evidence" value="ECO:0007669"/>
    <property type="project" value="TreeGrafter"/>
</dbReference>
<feature type="domain" description="HTH cro/C1-type" evidence="4">
    <location>
        <begin position="13"/>
        <end position="67"/>
    </location>
</feature>